<feature type="compositionally biased region" description="Low complexity" evidence="1">
    <location>
        <begin position="30"/>
        <end position="41"/>
    </location>
</feature>
<dbReference type="InterPro" id="IPR013783">
    <property type="entry name" value="Ig-like_fold"/>
</dbReference>
<dbReference type="SUPFAM" id="SSF49313">
    <property type="entry name" value="Cadherin-like"/>
    <property type="match status" value="1"/>
</dbReference>
<evidence type="ECO:0000256" key="1">
    <source>
        <dbReference type="SAM" id="MobiDB-lite"/>
    </source>
</evidence>
<accession>A0A382CDS9</accession>
<reference evidence="2" key="1">
    <citation type="submission" date="2018-05" db="EMBL/GenBank/DDBJ databases">
        <authorList>
            <person name="Lanie J.A."/>
            <person name="Ng W.-L."/>
            <person name="Kazmierczak K.M."/>
            <person name="Andrzejewski T.M."/>
            <person name="Davidsen T.M."/>
            <person name="Wayne K.J."/>
            <person name="Tettelin H."/>
            <person name="Glass J.I."/>
            <person name="Rusch D."/>
            <person name="Podicherti R."/>
            <person name="Tsui H.-C.T."/>
            <person name="Winkler M.E."/>
        </authorList>
    </citation>
    <scope>NUCLEOTIDE SEQUENCE</scope>
</reference>
<feature type="region of interest" description="Disordered" evidence="1">
    <location>
        <begin position="20"/>
        <end position="57"/>
    </location>
</feature>
<dbReference type="InterPro" id="IPR015919">
    <property type="entry name" value="Cadherin-like_sf"/>
</dbReference>
<evidence type="ECO:0000313" key="2">
    <source>
        <dbReference type="EMBL" id="SVB24009.1"/>
    </source>
</evidence>
<dbReference type="GO" id="GO:0016020">
    <property type="term" value="C:membrane"/>
    <property type="evidence" value="ECO:0007669"/>
    <property type="project" value="InterPro"/>
</dbReference>
<evidence type="ECO:0008006" key="3">
    <source>
        <dbReference type="Google" id="ProtNLM"/>
    </source>
</evidence>
<feature type="non-terminal residue" evidence="2">
    <location>
        <position position="263"/>
    </location>
</feature>
<dbReference type="Gene3D" id="2.60.40.10">
    <property type="entry name" value="Immunoglobulins"/>
    <property type="match status" value="1"/>
</dbReference>
<dbReference type="InterPro" id="IPR014756">
    <property type="entry name" value="Ig_E-set"/>
</dbReference>
<dbReference type="Pfam" id="PF05345">
    <property type="entry name" value="He_PIG"/>
    <property type="match status" value="1"/>
</dbReference>
<dbReference type="SUPFAM" id="SSF81296">
    <property type="entry name" value="E set domains"/>
    <property type="match status" value="1"/>
</dbReference>
<name>A0A382CDS9_9ZZZZ</name>
<sequence length="263" mass="26586">MATYDSIKYKSTTIENLNDTGTTGSKVAVGTTGQRGSTTGQFRYNSTTGKFEGTDGTSFSIIEPAPTVTSVSPTVVDSGAGGNESFTITGTNYSSGDTASFVADDASTITASSTTIDSGTQITAVIAKSSFDNDKEPYDVKITKSSGTTGSLENQINVDSAPTWTTTAGSLGSVAETATGDHFTLVAADAEGDTVAYTETGGTSLADAGFTLNSSTGVISGDPDDVSGDTTISFDVRATAGGKTADRSFSITVVDPTLYIGAS</sequence>
<dbReference type="AlphaFoldDB" id="A0A382CDS9"/>
<proteinExistence type="predicted"/>
<dbReference type="GO" id="GO:0005509">
    <property type="term" value="F:calcium ion binding"/>
    <property type="evidence" value="ECO:0007669"/>
    <property type="project" value="InterPro"/>
</dbReference>
<dbReference type="EMBL" id="UINC01033944">
    <property type="protein sequence ID" value="SVB24009.1"/>
    <property type="molecule type" value="Genomic_DNA"/>
</dbReference>
<protein>
    <recommendedName>
        <fullName evidence="3">Cadherin domain-containing protein</fullName>
    </recommendedName>
</protein>
<gene>
    <name evidence="2" type="ORF">METZ01_LOCUS176863</name>
</gene>
<organism evidence="2">
    <name type="scientific">marine metagenome</name>
    <dbReference type="NCBI Taxonomy" id="408172"/>
    <lineage>
        <taxon>unclassified sequences</taxon>
        <taxon>metagenomes</taxon>
        <taxon>ecological metagenomes</taxon>
    </lineage>
</organism>
<feature type="compositionally biased region" description="Polar residues" evidence="1">
    <location>
        <begin position="42"/>
        <end position="57"/>
    </location>
</feature>